<dbReference type="FunFam" id="1.20.1310.10:FF:000001">
    <property type="entry name" value="Cullin 3"/>
    <property type="match status" value="1"/>
</dbReference>
<organism evidence="3 4">
    <name type="scientific">Lolium multiflorum</name>
    <name type="common">Italian ryegrass</name>
    <name type="synonym">Lolium perenne subsp. multiflorum</name>
    <dbReference type="NCBI Taxonomy" id="4521"/>
    <lineage>
        <taxon>Eukaryota</taxon>
        <taxon>Viridiplantae</taxon>
        <taxon>Streptophyta</taxon>
        <taxon>Embryophyta</taxon>
        <taxon>Tracheophyta</taxon>
        <taxon>Spermatophyta</taxon>
        <taxon>Magnoliopsida</taxon>
        <taxon>Liliopsida</taxon>
        <taxon>Poales</taxon>
        <taxon>Poaceae</taxon>
        <taxon>BOP clade</taxon>
        <taxon>Pooideae</taxon>
        <taxon>Poodae</taxon>
        <taxon>Poeae</taxon>
        <taxon>Poeae Chloroplast Group 2 (Poeae type)</taxon>
        <taxon>Loliodinae</taxon>
        <taxon>Loliinae</taxon>
        <taxon>Lolium</taxon>
    </lineage>
</organism>
<dbReference type="InterPro" id="IPR045093">
    <property type="entry name" value="Cullin"/>
</dbReference>
<sequence length="296" mass="32779">MLPIPAPATDHSRHRSEISRTLLTLSSAFSDFYAGNAEHLSYYTLYSCAYNVVAADHGEVLYTQVATNIATEVEKLAASLYSAASASDAEFLRELLGSWKKHCNAISMINDVVMYMDRTFIQKRGKARVPELGLRAWREGMLDGLDGEVPLRLQAALLGVAGRERAGEAVDVALYDLTASATKMLLELGDSVYQEFFETPFLDETRWFYARESARLLALPCTCGEYLRTVESMIDAEMARVSRCFDARMEEKVVAVVLTEMVEKNVARLVGMEGSGLASMLVDGSYSAAFRTACRR</sequence>
<dbReference type="Proteomes" id="UP001231189">
    <property type="component" value="Unassembled WGS sequence"/>
</dbReference>
<dbReference type="EMBL" id="JAUUTY010000002">
    <property type="protein sequence ID" value="KAK1685793.1"/>
    <property type="molecule type" value="Genomic_DNA"/>
</dbReference>
<dbReference type="InterPro" id="IPR016159">
    <property type="entry name" value="Cullin_repeat-like_dom_sf"/>
</dbReference>
<dbReference type="GO" id="GO:0031625">
    <property type="term" value="F:ubiquitin protein ligase binding"/>
    <property type="evidence" value="ECO:0007669"/>
    <property type="project" value="InterPro"/>
</dbReference>
<dbReference type="InterPro" id="IPR001373">
    <property type="entry name" value="Cullin_N"/>
</dbReference>
<dbReference type="AlphaFoldDB" id="A0AAD8TQD0"/>
<protein>
    <recommendedName>
        <fullName evidence="2">Cullin N-terminal domain-containing protein</fullName>
    </recommendedName>
</protein>
<evidence type="ECO:0000256" key="1">
    <source>
        <dbReference type="ARBA" id="ARBA00006019"/>
    </source>
</evidence>
<keyword evidence="4" id="KW-1185">Reference proteome</keyword>
<name>A0AAD8TQD0_LOLMU</name>
<comment type="similarity">
    <text evidence="1">Belongs to the cullin family.</text>
</comment>
<dbReference type="Pfam" id="PF00888">
    <property type="entry name" value="Cullin"/>
    <property type="match status" value="1"/>
</dbReference>
<evidence type="ECO:0000313" key="3">
    <source>
        <dbReference type="EMBL" id="KAK1685793.1"/>
    </source>
</evidence>
<dbReference type="SUPFAM" id="SSF74788">
    <property type="entry name" value="Cullin repeat-like"/>
    <property type="match status" value="1"/>
</dbReference>
<comment type="caution">
    <text evidence="3">The sequence shown here is derived from an EMBL/GenBank/DDBJ whole genome shotgun (WGS) entry which is preliminary data.</text>
</comment>
<proteinExistence type="inferred from homology"/>
<evidence type="ECO:0000313" key="4">
    <source>
        <dbReference type="Proteomes" id="UP001231189"/>
    </source>
</evidence>
<dbReference type="Gene3D" id="1.20.1310.10">
    <property type="entry name" value="Cullin Repeats"/>
    <property type="match status" value="2"/>
</dbReference>
<gene>
    <name evidence="3" type="ORF">QYE76_046641</name>
</gene>
<evidence type="ECO:0000259" key="2">
    <source>
        <dbReference type="Pfam" id="PF00888"/>
    </source>
</evidence>
<reference evidence="3" key="1">
    <citation type="submission" date="2023-07" db="EMBL/GenBank/DDBJ databases">
        <title>A chromosome-level genome assembly of Lolium multiflorum.</title>
        <authorList>
            <person name="Chen Y."/>
            <person name="Copetti D."/>
            <person name="Kolliker R."/>
            <person name="Studer B."/>
        </authorList>
    </citation>
    <scope>NUCLEOTIDE SEQUENCE</scope>
    <source>
        <strain evidence="3">02402/16</strain>
        <tissue evidence="3">Leaf</tissue>
    </source>
</reference>
<accession>A0AAD8TQD0</accession>
<dbReference type="PANTHER" id="PTHR11932">
    <property type="entry name" value="CULLIN"/>
    <property type="match status" value="1"/>
</dbReference>
<feature type="domain" description="Cullin N-terminal" evidence="2">
    <location>
        <begin position="24"/>
        <end position="282"/>
    </location>
</feature>
<dbReference type="GO" id="GO:0006511">
    <property type="term" value="P:ubiquitin-dependent protein catabolic process"/>
    <property type="evidence" value="ECO:0007669"/>
    <property type="project" value="InterPro"/>
</dbReference>